<comment type="caution">
    <text evidence="3">The sequence shown here is derived from an EMBL/GenBank/DDBJ whole genome shotgun (WGS) entry which is preliminary data.</text>
</comment>
<dbReference type="InterPro" id="IPR015376">
    <property type="entry name" value="Znr_NADH_PPase"/>
</dbReference>
<sequence>MHVLDKFRYCPVCGSKHFVEQNEKSKRCESCGFEYFLNPSSAVAAFILNEQGELLVTRRKFEPGRGTLDLPGGFCDIGETIGEALIREVREETNLTVKEKHYFCSLPNKYRYSDFDVPTLDVFFVCKVEDETVLKVADDVEEAMWLPLSEVHTEQFGLRSIRQALHDFLQMESKNLKK</sequence>
<evidence type="ECO:0000313" key="4">
    <source>
        <dbReference type="Proteomes" id="UP000029578"/>
    </source>
</evidence>
<dbReference type="CDD" id="cd04681">
    <property type="entry name" value="NUDIX_Hydrolase"/>
    <property type="match status" value="1"/>
</dbReference>
<feature type="domain" description="Nudix hydrolase" evidence="2">
    <location>
        <begin position="38"/>
        <end position="169"/>
    </location>
</feature>
<dbReference type="PANTHER" id="PTHR43736">
    <property type="entry name" value="ADP-RIBOSE PYROPHOSPHATASE"/>
    <property type="match status" value="1"/>
</dbReference>
<dbReference type="GO" id="GO:0046872">
    <property type="term" value="F:metal ion binding"/>
    <property type="evidence" value="ECO:0007669"/>
    <property type="project" value="InterPro"/>
</dbReference>
<dbReference type="EMBL" id="JRNS01000088">
    <property type="protein sequence ID" value="KGF56040.1"/>
    <property type="molecule type" value="Genomic_DNA"/>
</dbReference>
<protein>
    <submittedName>
        <fullName evidence="3">DNA mismatch repair protein MutT</fullName>
    </submittedName>
</protein>
<dbReference type="RefSeq" id="WP_036861842.1">
    <property type="nucleotide sequence ID" value="NZ_JRNS01000088.1"/>
</dbReference>
<dbReference type="InterPro" id="IPR020084">
    <property type="entry name" value="NUDIX_hydrolase_CS"/>
</dbReference>
<dbReference type="Gene3D" id="3.90.79.10">
    <property type="entry name" value="Nucleoside Triphosphate Pyrophosphohydrolase"/>
    <property type="match status" value="1"/>
</dbReference>
<name>A0A096BAE4_9BACT</name>
<evidence type="ECO:0000313" key="3">
    <source>
        <dbReference type="EMBL" id="KGF56040.1"/>
    </source>
</evidence>
<dbReference type="PROSITE" id="PS51462">
    <property type="entry name" value="NUDIX"/>
    <property type="match status" value="1"/>
</dbReference>
<dbReference type="PANTHER" id="PTHR43736:SF1">
    <property type="entry name" value="DIHYDRONEOPTERIN TRIPHOSPHATE DIPHOSPHATASE"/>
    <property type="match status" value="1"/>
</dbReference>
<dbReference type="SUPFAM" id="SSF55811">
    <property type="entry name" value="Nudix"/>
    <property type="match status" value="1"/>
</dbReference>
<dbReference type="Proteomes" id="UP000029578">
    <property type="component" value="Unassembled WGS sequence"/>
</dbReference>
<reference evidence="3 4" key="1">
    <citation type="submission" date="2014-07" db="EMBL/GenBank/DDBJ databases">
        <authorList>
            <person name="McCorrison J."/>
            <person name="Sanka R."/>
            <person name="Torralba M."/>
            <person name="Gillis M."/>
            <person name="Haft D.H."/>
            <person name="Methe B."/>
            <person name="Sutton G."/>
            <person name="Nelson K.E."/>
        </authorList>
    </citation>
    <scope>NUCLEOTIDE SEQUENCE [LARGE SCALE GENOMIC DNA]</scope>
    <source>
        <strain evidence="3 4">DNF00666</strain>
    </source>
</reference>
<dbReference type="InterPro" id="IPR000086">
    <property type="entry name" value="NUDIX_hydrolase_dom"/>
</dbReference>
<dbReference type="Pfam" id="PF00293">
    <property type="entry name" value="NUDIX"/>
    <property type="match status" value="1"/>
</dbReference>
<evidence type="ECO:0000256" key="1">
    <source>
        <dbReference type="ARBA" id="ARBA00022801"/>
    </source>
</evidence>
<dbReference type="PROSITE" id="PS00893">
    <property type="entry name" value="NUDIX_BOX"/>
    <property type="match status" value="1"/>
</dbReference>
<accession>A0A096BAE4</accession>
<keyword evidence="1" id="KW-0378">Hydrolase</keyword>
<dbReference type="Pfam" id="PF09297">
    <property type="entry name" value="Zn_ribbon_NUD"/>
    <property type="match status" value="1"/>
</dbReference>
<dbReference type="InterPro" id="IPR015797">
    <property type="entry name" value="NUDIX_hydrolase-like_dom_sf"/>
</dbReference>
<evidence type="ECO:0000259" key="2">
    <source>
        <dbReference type="PROSITE" id="PS51462"/>
    </source>
</evidence>
<gene>
    <name evidence="3" type="ORF">HMPREF0661_01280</name>
</gene>
<dbReference type="GO" id="GO:0016787">
    <property type="term" value="F:hydrolase activity"/>
    <property type="evidence" value="ECO:0007669"/>
    <property type="project" value="UniProtKB-KW"/>
</dbReference>
<proteinExistence type="predicted"/>
<dbReference type="AlphaFoldDB" id="A0A096BAE4"/>
<organism evidence="3 4">
    <name type="scientific">Prevotella melaninogenica DNF00666</name>
    <dbReference type="NCBI Taxonomy" id="1401073"/>
    <lineage>
        <taxon>Bacteria</taxon>
        <taxon>Pseudomonadati</taxon>
        <taxon>Bacteroidota</taxon>
        <taxon>Bacteroidia</taxon>
        <taxon>Bacteroidales</taxon>
        <taxon>Prevotellaceae</taxon>
        <taxon>Prevotella</taxon>
    </lineage>
</organism>